<sequence length="459" mass="46758">MQTFDVLILGGGPGGTSAARLLAKGGKKVALAEDTHWGGTCLNCGCIPTKLLLGAVAPAALLAAQQRLRVAKGEITVDYAALQTRVGRFTKGSSQALAKELTGLGVTLAEGRGVCVGTAEGLHRARVEGKDGVTELTAAQVILACGTSSAAFPGLTPDNDCVLDSTALLRIAAVPESLIIVGAGAIGLEMGDFFRAMGSKVTIVEAAPHIAPLEDADIAKEMLRALTKGGVVCLEGARAKELRTVDGQARLTLEDGREITAAKALVAVGRTPNTRGLGAESLGCALNRRGYVTVDAHLEAAPGVYAVGDVNGLTLLAHAAEHQAGYVARRILGGEPGAYAPGAVPSCVYGSTEIMRVGPTAGELLRAGRAVSVSQAPLTMNPIAQASGHTAGFVKVVWEGERPVGMAAVGGGVSHLVSVAGLLLAGEYTPEKLHSVMIAHPTLDEILPLALNAPRAVPQ</sequence>
<feature type="domain" description="Pyridine nucleotide-disulphide oxidoreductase dimerisation" evidence="12">
    <location>
        <begin position="344"/>
        <end position="448"/>
    </location>
</feature>
<dbReference type="InterPro" id="IPR036188">
    <property type="entry name" value="FAD/NAD-bd_sf"/>
</dbReference>
<keyword evidence="6 11" id="KW-0560">Oxidoreductase</keyword>
<evidence type="ECO:0000256" key="8">
    <source>
        <dbReference type="ARBA" id="ARBA00023157"/>
    </source>
</evidence>
<keyword evidence="15" id="KW-1185">Reference proteome</keyword>
<dbReference type="EMBL" id="FNBX01000013">
    <property type="protein sequence ID" value="SDF78482.1"/>
    <property type="molecule type" value="Genomic_DNA"/>
</dbReference>
<dbReference type="SUPFAM" id="SSF51905">
    <property type="entry name" value="FAD/NAD(P)-binding domain"/>
    <property type="match status" value="1"/>
</dbReference>
<reference evidence="15" key="1">
    <citation type="submission" date="2016-10" db="EMBL/GenBank/DDBJ databases">
        <authorList>
            <person name="Varghese N."/>
            <person name="Submissions S."/>
        </authorList>
    </citation>
    <scope>NUCLEOTIDE SEQUENCE [LARGE SCALE GENOMIC DNA]</scope>
    <source>
        <strain evidence="15">KHC7</strain>
    </source>
</reference>
<dbReference type="InterPro" id="IPR012999">
    <property type="entry name" value="Pyr_OxRdtase_I_AS"/>
</dbReference>
<dbReference type="SUPFAM" id="SSF55424">
    <property type="entry name" value="FAD/NAD-linked reductases, dimerisation (C-terminal) domain"/>
    <property type="match status" value="1"/>
</dbReference>
<dbReference type="OrthoDB" id="9786429at2"/>
<evidence type="ECO:0000256" key="4">
    <source>
        <dbReference type="ARBA" id="ARBA00022630"/>
    </source>
</evidence>
<evidence type="ECO:0000256" key="6">
    <source>
        <dbReference type="ARBA" id="ARBA00023002"/>
    </source>
</evidence>
<comment type="cofactor">
    <cofactor evidence="1">
        <name>FAD</name>
        <dbReference type="ChEBI" id="CHEBI:57692"/>
    </cofactor>
</comment>
<evidence type="ECO:0000256" key="2">
    <source>
        <dbReference type="ARBA" id="ARBA00007532"/>
    </source>
</evidence>
<keyword evidence="8" id="KW-1015">Disulfide bond</keyword>
<dbReference type="Pfam" id="PF02852">
    <property type="entry name" value="Pyr_redox_dim"/>
    <property type="match status" value="1"/>
</dbReference>
<dbReference type="GO" id="GO:0004148">
    <property type="term" value="F:dihydrolipoyl dehydrogenase (NADH) activity"/>
    <property type="evidence" value="ECO:0007669"/>
    <property type="project" value="TreeGrafter"/>
</dbReference>
<evidence type="ECO:0000256" key="3">
    <source>
        <dbReference type="ARBA" id="ARBA00016961"/>
    </source>
</evidence>
<comment type="similarity">
    <text evidence="2 11">Belongs to the class-I pyridine nucleotide-disulfide oxidoreductase family.</text>
</comment>
<evidence type="ECO:0000313" key="15">
    <source>
        <dbReference type="Proteomes" id="UP000199355"/>
    </source>
</evidence>
<evidence type="ECO:0000259" key="12">
    <source>
        <dbReference type="Pfam" id="PF02852"/>
    </source>
</evidence>
<dbReference type="PROSITE" id="PS00076">
    <property type="entry name" value="PYRIDINE_REDOX_1"/>
    <property type="match status" value="1"/>
</dbReference>
<dbReference type="PANTHER" id="PTHR22912:SF217">
    <property type="entry name" value="DIHYDROLIPOYL DEHYDROGENASE"/>
    <property type="match status" value="1"/>
</dbReference>
<name>A0A1G7NWT2_9BACT</name>
<dbReference type="Gene3D" id="3.50.50.60">
    <property type="entry name" value="FAD/NAD(P)-binding domain"/>
    <property type="match status" value="2"/>
</dbReference>
<organism evidence="14 15">
    <name type="scientific">Desulfovibrio legallii</name>
    <dbReference type="NCBI Taxonomy" id="571438"/>
    <lineage>
        <taxon>Bacteria</taxon>
        <taxon>Pseudomonadati</taxon>
        <taxon>Thermodesulfobacteriota</taxon>
        <taxon>Desulfovibrionia</taxon>
        <taxon>Desulfovibrionales</taxon>
        <taxon>Desulfovibrionaceae</taxon>
        <taxon>Desulfovibrio</taxon>
    </lineage>
</organism>
<dbReference type="Proteomes" id="UP000199355">
    <property type="component" value="Unassembled WGS sequence"/>
</dbReference>
<accession>A0A1G7NWT2</accession>
<feature type="domain" description="FAD/NAD(P)-binding" evidence="13">
    <location>
        <begin position="4"/>
        <end position="324"/>
    </location>
</feature>
<dbReference type="InterPro" id="IPR050151">
    <property type="entry name" value="Class-I_Pyr_Nuc-Dis_Oxidored"/>
</dbReference>
<dbReference type="InterPro" id="IPR023753">
    <property type="entry name" value="FAD/NAD-binding_dom"/>
</dbReference>
<keyword evidence="5 11" id="KW-0274">FAD</keyword>
<dbReference type="Pfam" id="PF07992">
    <property type="entry name" value="Pyr_redox_2"/>
    <property type="match status" value="1"/>
</dbReference>
<keyword evidence="4 11" id="KW-0285">Flavoprotein</keyword>
<keyword evidence="7" id="KW-0520">NAD</keyword>
<proteinExistence type="inferred from homology"/>
<dbReference type="PRINTS" id="PR00368">
    <property type="entry name" value="FADPNR"/>
</dbReference>
<evidence type="ECO:0000256" key="1">
    <source>
        <dbReference type="ARBA" id="ARBA00001974"/>
    </source>
</evidence>
<evidence type="ECO:0000256" key="10">
    <source>
        <dbReference type="ARBA" id="ARBA00031281"/>
    </source>
</evidence>
<dbReference type="GO" id="GO:0050660">
    <property type="term" value="F:flavin adenine dinucleotide binding"/>
    <property type="evidence" value="ECO:0007669"/>
    <property type="project" value="TreeGrafter"/>
</dbReference>
<dbReference type="PANTHER" id="PTHR22912">
    <property type="entry name" value="DISULFIDE OXIDOREDUCTASE"/>
    <property type="match status" value="1"/>
</dbReference>
<dbReference type="InterPro" id="IPR016156">
    <property type="entry name" value="FAD/NAD-linked_Rdtase_dimer_sf"/>
</dbReference>
<protein>
    <recommendedName>
        <fullName evidence="3">Dihydrolipoyl dehydrogenase</fullName>
    </recommendedName>
    <alternativeName>
        <fullName evidence="10">Dihydrolipoamide dehydrogenase</fullName>
    </alternativeName>
</protein>
<evidence type="ECO:0000256" key="5">
    <source>
        <dbReference type="ARBA" id="ARBA00022827"/>
    </source>
</evidence>
<dbReference type="PRINTS" id="PR00411">
    <property type="entry name" value="PNDRDTASEI"/>
</dbReference>
<evidence type="ECO:0000259" key="13">
    <source>
        <dbReference type="Pfam" id="PF07992"/>
    </source>
</evidence>
<gene>
    <name evidence="14" type="ORF">SAMN05192586_11340</name>
</gene>
<dbReference type="InterPro" id="IPR004099">
    <property type="entry name" value="Pyr_nucl-diS_OxRdtase_dimer"/>
</dbReference>
<dbReference type="STRING" id="571438.SAMN05192586_11340"/>
<dbReference type="GO" id="GO:0006103">
    <property type="term" value="P:2-oxoglutarate metabolic process"/>
    <property type="evidence" value="ECO:0007669"/>
    <property type="project" value="TreeGrafter"/>
</dbReference>
<dbReference type="RefSeq" id="WP_092154348.1">
    <property type="nucleotide sequence ID" value="NZ_FNBX01000013.1"/>
</dbReference>
<evidence type="ECO:0000256" key="7">
    <source>
        <dbReference type="ARBA" id="ARBA00023027"/>
    </source>
</evidence>
<evidence type="ECO:0000313" key="14">
    <source>
        <dbReference type="EMBL" id="SDF78482.1"/>
    </source>
</evidence>
<keyword evidence="9 11" id="KW-0676">Redox-active center</keyword>
<evidence type="ECO:0000256" key="11">
    <source>
        <dbReference type="RuleBase" id="RU003691"/>
    </source>
</evidence>
<evidence type="ECO:0000256" key="9">
    <source>
        <dbReference type="ARBA" id="ARBA00023284"/>
    </source>
</evidence>
<dbReference type="AlphaFoldDB" id="A0A1G7NWT2"/>
<dbReference type="Gene3D" id="3.30.390.30">
    <property type="match status" value="1"/>
</dbReference>